<accession>A0A1X2ISZ8</accession>
<reference evidence="2 3" key="1">
    <citation type="submission" date="2016-07" db="EMBL/GenBank/DDBJ databases">
        <title>Pervasive Adenine N6-methylation of Active Genes in Fungi.</title>
        <authorList>
            <consortium name="DOE Joint Genome Institute"/>
            <person name="Mondo S.J."/>
            <person name="Dannebaum R.O."/>
            <person name="Kuo R.C."/>
            <person name="Labutti K."/>
            <person name="Haridas S."/>
            <person name="Kuo A."/>
            <person name="Salamov A."/>
            <person name="Ahrendt S.R."/>
            <person name="Lipzen A."/>
            <person name="Sullivan W."/>
            <person name="Andreopoulos W.B."/>
            <person name="Clum A."/>
            <person name="Lindquist E."/>
            <person name="Daum C."/>
            <person name="Ramamoorthy G.K."/>
            <person name="Gryganskyi A."/>
            <person name="Culley D."/>
            <person name="Magnuson J.K."/>
            <person name="James T.Y."/>
            <person name="O'Malley M.A."/>
            <person name="Stajich J.E."/>
            <person name="Spatafora J.W."/>
            <person name="Visel A."/>
            <person name="Grigoriev I.V."/>
        </authorList>
    </citation>
    <scope>NUCLEOTIDE SEQUENCE [LARGE SCALE GENOMIC DNA]</scope>
    <source>
        <strain evidence="2 3">NRRL 1336</strain>
    </source>
</reference>
<organism evidence="2 3">
    <name type="scientific">Absidia repens</name>
    <dbReference type="NCBI Taxonomy" id="90262"/>
    <lineage>
        <taxon>Eukaryota</taxon>
        <taxon>Fungi</taxon>
        <taxon>Fungi incertae sedis</taxon>
        <taxon>Mucoromycota</taxon>
        <taxon>Mucoromycotina</taxon>
        <taxon>Mucoromycetes</taxon>
        <taxon>Mucorales</taxon>
        <taxon>Cunninghamellaceae</taxon>
        <taxon>Absidia</taxon>
    </lineage>
</organism>
<comment type="caution">
    <text evidence="2">The sequence shown here is derived from an EMBL/GenBank/DDBJ whole genome shotgun (WGS) entry which is preliminary data.</text>
</comment>
<evidence type="ECO:0000313" key="2">
    <source>
        <dbReference type="EMBL" id="ORZ21667.1"/>
    </source>
</evidence>
<protein>
    <submittedName>
        <fullName evidence="2">Uncharacterized protein</fullName>
    </submittedName>
</protein>
<keyword evidence="1" id="KW-1133">Transmembrane helix</keyword>
<evidence type="ECO:0000313" key="3">
    <source>
        <dbReference type="Proteomes" id="UP000193560"/>
    </source>
</evidence>
<dbReference type="Proteomes" id="UP000193560">
    <property type="component" value="Unassembled WGS sequence"/>
</dbReference>
<feature type="transmembrane region" description="Helical" evidence="1">
    <location>
        <begin position="35"/>
        <end position="57"/>
    </location>
</feature>
<sequence>MHTRSICNSGPESLRTQIPYHSHHPLFWHTHTFKFLFYLHIQIILSIYIPLVSIISFKNCTDRS</sequence>
<keyword evidence="3" id="KW-1185">Reference proteome</keyword>
<evidence type="ECO:0000256" key="1">
    <source>
        <dbReference type="SAM" id="Phobius"/>
    </source>
</evidence>
<dbReference type="AlphaFoldDB" id="A0A1X2ISZ8"/>
<proteinExistence type="predicted"/>
<dbReference type="EMBL" id="MCGE01000005">
    <property type="protein sequence ID" value="ORZ21667.1"/>
    <property type="molecule type" value="Genomic_DNA"/>
</dbReference>
<gene>
    <name evidence="2" type="ORF">BCR42DRAFT_408038</name>
</gene>
<keyword evidence="1" id="KW-0472">Membrane</keyword>
<name>A0A1X2ISZ8_9FUNG</name>
<keyword evidence="1" id="KW-0812">Transmembrane</keyword>